<dbReference type="RefSeq" id="WP_005623455.1">
    <property type="nucleotide sequence ID" value="NZ_AMRA01000008.1"/>
</dbReference>
<evidence type="ECO:0000256" key="3">
    <source>
        <dbReference type="SAM" id="Phobius"/>
    </source>
</evidence>
<dbReference type="eggNOG" id="ENOG5032EWX">
    <property type="taxonomic scope" value="Bacteria"/>
</dbReference>
<organism evidence="4 5">
    <name type="scientific">Mycolicibacterium hassiacum (strain DSM 44199 / CIP 105218 / JCM 12690 / 3849)</name>
    <name type="common">Mycobacterium hassiacum</name>
    <dbReference type="NCBI Taxonomy" id="1122247"/>
    <lineage>
        <taxon>Bacteria</taxon>
        <taxon>Bacillati</taxon>
        <taxon>Actinomycetota</taxon>
        <taxon>Actinomycetes</taxon>
        <taxon>Mycobacteriales</taxon>
        <taxon>Mycobacteriaceae</taxon>
        <taxon>Mycolicibacterium</taxon>
    </lineage>
</organism>
<accession>K5BHM1</accession>
<dbReference type="OrthoDB" id="4761414at2"/>
<dbReference type="PANTHER" id="PTHR37042:SF4">
    <property type="entry name" value="OUTER MEMBRANE PROTEIN RV1973"/>
    <property type="match status" value="1"/>
</dbReference>
<keyword evidence="3" id="KW-1133">Transmembrane helix</keyword>
<dbReference type="PANTHER" id="PTHR37042">
    <property type="entry name" value="OUTER MEMBRANE PROTEIN RV1973"/>
    <property type="match status" value="1"/>
</dbReference>
<dbReference type="AlphaFoldDB" id="K5BHM1"/>
<evidence type="ECO:0000313" key="5">
    <source>
        <dbReference type="Proteomes" id="UP000006265"/>
    </source>
</evidence>
<dbReference type="Proteomes" id="UP000006265">
    <property type="component" value="Unassembled WGS sequence"/>
</dbReference>
<evidence type="ECO:0000256" key="1">
    <source>
        <dbReference type="ARBA" id="ARBA00004370"/>
    </source>
</evidence>
<evidence type="ECO:0000313" key="4">
    <source>
        <dbReference type="EMBL" id="EKF25797.1"/>
    </source>
</evidence>
<name>K5BHM1_MYCHD</name>
<sequence>MPDEQPTPDVDDDGPLISSYGIASAVCGAVAVIAVALAALIWTQHREHTDELRHRAEVMQAAAEWTNVLINMNADTVETDLVKLHEGTVGQLNADFDAAMRPYRELVKTLNARTRGQVDAVAVEQTYRPPPGQQRPPAEPAPELFGARTDTVLVVATSISENAGTDKPRTVRWTLRLGVSDIDGKFLISRLEPIR</sequence>
<evidence type="ECO:0000256" key="2">
    <source>
        <dbReference type="ARBA" id="ARBA00023136"/>
    </source>
</evidence>
<protein>
    <submittedName>
        <fullName evidence="4">Putative conserved membrane protein</fullName>
    </submittedName>
</protein>
<dbReference type="GO" id="GO:0016020">
    <property type="term" value="C:membrane"/>
    <property type="evidence" value="ECO:0007669"/>
    <property type="project" value="UniProtKB-SubCell"/>
</dbReference>
<gene>
    <name evidence="4" type="ORF">C731_0184</name>
</gene>
<dbReference type="STRING" id="1122247.GCA_000379865_01925"/>
<keyword evidence="2 3" id="KW-0472">Membrane</keyword>
<keyword evidence="3" id="KW-0812">Transmembrane</keyword>
<dbReference type="PATRIC" id="fig|1122247.3.peg.171"/>
<proteinExistence type="predicted"/>
<keyword evidence="5" id="KW-1185">Reference proteome</keyword>
<comment type="caution">
    <text evidence="4">The sequence shown here is derived from an EMBL/GenBank/DDBJ whole genome shotgun (WGS) entry which is preliminary data.</text>
</comment>
<feature type="transmembrane region" description="Helical" evidence="3">
    <location>
        <begin position="20"/>
        <end position="43"/>
    </location>
</feature>
<dbReference type="EMBL" id="AMRA01000008">
    <property type="protein sequence ID" value="EKF25797.1"/>
    <property type="molecule type" value="Genomic_DNA"/>
</dbReference>
<comment type="subcellular location">
    <subcellularLocation>
        <location evidence="1">Membrane</location>
    </subcellularLocation>
</comment>
<reference evidence="4 5" key="1">
    <citation type="journal article" date="2012" name="J. Bacteriol.">
        <title>Genome sequence of Mycobacterium hassiacum DSM 44199, a rare source of heat-stable mycobacterial proteins.</title>
        <authorList>
            <person name="Tiago I."/>
            <person name="Maranha A."/>
            <person name="Mendes V."/>
            <person name="Alarico S."/>
            <person name="Moynihan P.J."/>
            <person name="Clarke A.J."/>
            <person name="Macedo-Ribeiro S."/>
            <person name="Pereira P.J."/>
            <person name="Empadinhas N."/>
        </authorList>
    </citation>
    <scope>NUCLEOTIDE SEQUENCE [LARGE SCALE GENOMIC DNA]</scope>
    <source>
        <strain evidence="5">DSM 44199 / CIP 105218 / JCM 12690 / 3849</strain>
    </source>
</reference>